<gene>
    <name evidence="1" type="ORF">CYLTODRAFT_494210</name>
</gene>
<dbReference type="SMART" id="SM00320">
    <property type="entry name" value="WD40"/>
    <property type="match status" value="3"/>
</dbReference>
<dbReference type="InterPro" id="IPR001680">
    <property type="entry name" value="WD40_rpt"/>
</dbReference>
<dbReference type="AlphaFoldDB" id="A0A0D7AXU0"/>
<organism evidence="1 2">
    <name type="scientific">Cylindrobasidium torrendii FP15055 ss-10</name>
    <dbReference type="NCBI Taxonomy" id="1314674"/>
    <lineage>
        <taxon>Eukaryota</taxon>
        <taxon>Fungi</taxon>
        <taxon>Dikarya</taxon>
        <taxon>Basidiomycota</taxon>
        <taxon>Agaricomycotina</taxon>
        <taxon>Agaricomycetes</taxon>
        <taxon>Agaricomycetidae</taxon>
        <taxon>Agaricales</taxon>
        <taxon>Marasmiineae</taxon>
        <taxon>Physalacriaceae</taxon>
        <taxon>Cylindrobasidium</taxon>
    </lineage>
</organism>
<dbReference type="STRING" id="1314674.A0A0D7AXU0"/>
<reference evidence="1 2" key="1">
    <citation type="journal article" date="2015" name="Fungal Genet. Biol.">
        <title>Evolution of novel wood decay mechanisms in Agaricales revealed by the genome sequences of Fistulina hepatica and Cylindrobasidium torrendii.</title>
        <authorList>
            <person name="Floudas D."/>
            <person name="Held B.W."/>
            <person name="Riley R."/>
            <person name="Nagy L.G."/>
            <person name="Koehler G."/>
            <person name="Ransdell A.S."/>
            <person name="Younus H."/>
            <person name="Chow J."/>
            <person name="Chiniquy J."/>
            <person name="Lipzen A."/>
            <person name="Tritt A."/>
            <person name="Sun H."/>
            <person name="Haridas S."/>
            <person name="LaButti K."/>
            <person name="Ohm R.A."/>
            <person name="Kues U."/>
            <person name="Blanchette R.A."/>
            <person name="Grigoriev I.V."/>
            <person name="Minto R.E."/>
            <person name="Hibbett D.S."/>
        </authorList>
    </citation>
    <scope>NUCLEOTIDE SEQUENCE [LARGE SCALE GENOMIC DNA]</scope>
    <source>
        <strain evidence="1 2">FP15055 ss-10</strain>
    </source>
</reference>
<sequence>MQSPSPVASLAIGGDYLFSGCEDGSVRVYTLDGSSKVLKAIRKLGDEVSSIACAKSTPGVIPAIWVACGKSVHYFVLATDKIILTVADASSAVKLCPGEDILNEICLDASNTTLAFSTDSGGIGVLDTRSKVVRMMKVAHTSIAGSVRFIPDRPRELVSGGYDQRLLHFDHQQGSCLSTYDLATLPPRDGLMFTPPFIHCVAVSSTGLLAAGTADGRLLIGRGGVKHLRKKMRKWNGLDANELESITAATGPIVGIAFMSPDTLVFSTLLGKVIALNVSPDFSVSMPGDTVSDRQIWEETKHTVEKVNALVIAGTKLFLGGVCHNGAGIVDILNVEDKQSLSDS</sequence>
<name>A0A0D7AXU0_9AGAR</name>
<dbReference type="SUPFAM" id="SSF101898">
    <property type="entry name" value="NHL repeat"/>
    <property type="match status" value="1"/>
</dbReference>
<dbReference type="InterPro" id="IPR015943">
    <property type="entry name" value="WD40/YVTN_repeat-like_dom_sf"/>
</dbReference>
<accession>A0A0D7AXU0</accession>
<dbReference type="EMBL" id="KN880725">
    <property type="protein sequence ID" value="KIY63057.1"/>
    <property type="molecule type" value="Genomic_DNA"/>
</dbReference>
<keyword evidence="2" id="KW-1185">Reference proteome</keyword>
<dbReference type="Proteomes" id="UP000054007">
    <property type="component" value="Unassembled WGS sequence"/>
</dbReference>
<proteinExistence type="predicted"/>
<dbReference type="OrthoDB" id="2161379at2759"/>
<dbReference type="PANTHER" id="PTHR44666">
    <property type="entry name" value="WD REPEAT-CONTAINING PROTEIN 53"/>
    <property type="match status" value="1"/>
</dbReference>
<evidence type="ECO:0000313" key="1">
    <source>
        <dbReference type="EMBL" id="KIY63057.1"/>
    </source>
</evidence>
<dbReference type="InterPro" id="IPR042453">
    <property type="entry name" value="WDR53"/>
</dbReference>
<dbReference type="PANTHER" id="PTHR44666:SF1">
    <property type="entry name" value="WD REPEAT-CONTAINING PROTEIN 53"/>
    <property type="match status" value="1"/>
</dbReference>
<evidence type="ECO:0000313" key="2">
    <source>
        <dbReference type="Proteomes" id="UP000054007"/>
    </source>
</evidence>
<dbReference type="Gene3D" id="2.130.10.10">
    <property type="entry name" value="YVTN repeat-like/Quinoprotein amine dehydrogenase"/>
    <property type="match status" value="1"/>
</dbReference>
<protein>
    <submittedName>
        <fullName evidence="1">WD40 repeat-like protein</fullName>
    </submittedName>
</protein>
<dbReference type="Pfam" id="PF00400">
    <property type="entry name" value="WD40"/>
    <property type="match status" value="1"/>
</dbReference>